<accession>A0AAU6V466</accession>
<proteinExistence type="predicted"/>
<dbReference type="EMBL" id="CP095354">
    <property type="protein sequence ID" value="XAG81202.1"/>
    <property type="molecule type" value="Genomic_DNA"/>
</dbReference>
<dbReference type="AlphaFoldDB" id="A0AAU6V466"/>
<name>A0AAU6V466_UNCXX</name>
<protein>
    <submittedName>
        <fullName evidence="1">Uncharacterized protein</fullName>
    </submittedName>
</protein>
<gene>
    <name evidence="1" type="ORF">MRN14_00845</name>
</gene>
<evidence type="ECO:0000313" key="1">
    <source>
        <dbReference type="EMBL" id="XAG81202.1"/>
    </source>
</evidence>
<reference evidence="1" key="1">
    <citation type="submission" date="2022-03" db="EMBL/GenBank/DDBJ databases">
        <title>Sea Food Isolates.</title>
        <authorList>
            <person name="Li c."/>
        </authorList>
    </citation>
    <scope>NUCLEOTIDE SEQUENCE</scope>
    <source>
        <strain evidence="1">19NY03SH02</strain>
    </source>
</reference>
<sequence>MKKNEFFSTYKKNLKNFFDFLSSEKDIAQFYPKSLGELKTNSRLLNAAASANTVSINIPLIELKLNNPVECGSKTDSFLSIGGIIKFNNAGILEQSISACLSVTPHCDIHECEHFCTSEMLANQKYIVRRFHFDIDCNQVGNDRPISHIQYGGNIHDSQKADASYYLISSIDLPRIPSIPLDVVQVFNFLMHQFENDLSLKFKQPRWRGIVVENDSIWKSHYIKSLLESTGKKNTFYEWACKQVAFR</sequence>
<organism evidence="1">
    <name type="scientific">bacterium 19NY03SH02</name>
    <dbReference type="NCBI Taxonomy" id="2920631"/>
    <lineage>
        <taxon>Bacteria</taxon>
    </lineage>
</organism>